<dbReference type="AlphaFoldDB" id="D4BKL3"/>
<protein>
    <submittedName>
        <fullName evidence="1">Uncharacterized protein</fullName>
    </submittedName>
</protein>
<gene>
    <name evidence="1" type="ORF">CIT292_11094</name>
</gene>
<evidence type="ECO:0000313" key="1">
    <source>
        <dbReference type="EMBL" id="EFE05440.1"/>
    </source>
</evidence>
<evidence type="ECO:0000313" key="2">
    <source>
        <dbReference type="Proteomes" id="UP000003880"/>
    </source>
</evidence>
<name>D4BKL3_9ENTR</name>
<comment type="caution">
    <text evidence="1">The sequence shown here is derived from an EMBL/GenBank/DDBJ whole genome shotgun (WGS) entry which is preliminary data.</text>
</comment>
<accession>D4BKL3</accession>
<reference evidence="1 2" key="1">
    <citation type="submission" date="2010-02" db="EMBL/GenBank/DDBJ databases">
        <authorList>
            <person name="Weinstock G."/>
            <person name="Sodergren E."/>
            <person name="Clifton S."/>
            <person name="Fulton L."/>
            <person name="Fulton B."/>
            <person name="Courtney L."/>
            <person name="Fronick C."/>
            <person name="Harrison M."/>
            <person name="Strong C."/>
            <person name="Farmer C."/>
            <person name="Delahaunty K."/>
            <person name="Markovic C."/>
            <person name="Hall O."/>
            <person name="Minx P."/>
            <person name="Tomlinson C."/>
            <person name="Mitreva M."/>
            <person name="Nelson J."/>
            <person name="Hou S."/>
            <person name="Wollam A."/>
            <person name="Pepin K.H."/>
            <person name="Johnson M."/>
            <person name="Bhonagiri V."/>
            <person name="Zhang X."/>
            <person name="Suruliraj S."/>
            <person name="Warren W."/>
            <person name="Chinwalla A."/>
            <person name="Mardis E.R."/>
            <person name="Wilson R.K."/>
        </authorList>
    </citation>
    <scope>NUCLEOTIDE SEQUENCE [LARGE SCALE GENOMIC DNA]</scope>
    <source>
        <strain evidence="1 2">ATCC 29220</strain>
    </source>
</reference>
<dbReference type="HOGENOM" id="CLU_3151054_0_0_6"/>
<dbReference type="EMBL" id="ABWL02000036">
    <property type="protein sequence ID" value="EFE05440.1"/>
    <property type="molecule type" value="Genomic_DNA"/>
</dbReference>
<sequence length="48" mass="5411">MFSSVGTCVCVVGRIRRFYVAIRHSRLCRMALRLSGLQSGLQITAPLW</sequence>
<organism evidence="1 2">
    <name type="scientific">Citrobacter youngae ATCC 29220</name>
    <dbReference type="NCBI Taxonomy" id="500640"/>
    <lineage>
        <taxon>Bacteria</taxon>
        <taxon>Pseudomonadati</taxon>
        <taxon>Pseudomonadota</taxon>
        <taxon>Gammaproteobacteria</taxon>
        <taxon>Enterobacterales</taxon>
        <taxon>Enterobacteriaceae</taxon>
        <taxon>Citrobacter</taxon>
        <taxon>Citrobacter freundii complex</taxon>
    </lineage>
</organism>
<proteinExistence type="predicted"/>
<dbReference type="Proteomes" id="UP000003880">
    <property type="component" value="Unassembled WGS sequence"/>
</dbReference>